<keyword evidence="2" id="KW-1185">Reference proteome</keyword>
<protein>
    <submittedName>
        <fullName evidence="1">Uncharacterized protein</fullName>
    </submittedName>
</protein>
<accession>A0A1C4WNQ8</accession>
<sequence length="83" mass="9215">MGRRFLIQLPVAADDLTTAVRVARVIARSLSFHNLVACDEATVATVDQPVVRHPAFCPGQLPNGRRCLLRPDHDGECTRRLPR</sequence>
<dbReference type="EMBL" id="LT607413">
    <property type="protein sequence ID" value="SCE97804.1"/>
    <property type="molecule type" value="Genomic_DNA"/>
</dbReference>
<organism evidence="1 2">
    <name type="scientific">Micromonospora echinospora</name>
    <name type="common">Micromonospora purpurea</name>
    <dbReference type="NCBI Taxonomy" id="1877"/>
    <lineage>
        <taxon>Bacteria</taxon>
        <taxon>Bacillati</taxon>
        <taxon>Actinomycetota</taxon>
        <taxon>Actinomycetes</taxon>
        <taxon>Micromonosporales</taxon>
        <taxon>Micromonosporaceae</taxon>
        <taxon>Micromonospora</taxon>
    </lineage>
</organism>
<evidence type="ECO:0000313" key="1">
    <source>
        <dbReference type="EMBL" id="SCE97804.1"/>
    </source>
</evidence>
<gene>
    <name evidence="1" type="ORF">GA0070618_2363</name>
</gene>
<dbReference type="InParanoid" id="A0A1C4WNQ8"/>
<name>A0A1C4WNQ8_MICEC</name>
<dbReference type="RefSeq" id="WP_088981672.1">
    <property type="nucleotide sequence ID" value="NZ_LT607413.1"/>
</dbReference>
<proteinExistence type="predicted"/>
<evidence type="ECO:0000313" key="2">
    <source>
        <dbReference type="Proteomes" id="UP000198253"/>
    </source>
</evidence>
<dbReference type="AlphaFoldDB" id="A0A1C4WNQ8"/>
<dbReference type="OrthoDB" id="3391940at2"/>
<reference evidence="2" key="1">
    <citation type="submission" date="2016-06" db="EMBL/GenBank/DDBJ databases">
        <authorList>
            <person name="Varghese N."/>
            <person name="Submissions Spin"/>
        </authorList>
    </citation>
    <scope>NUCLEOTIDE SEQUENCE [LARGE SCALE GENOMIC DNA]</scope>
    <source>
        <strain evidence="2">DSM 43816</strain>
    </source>
</reference>
<dbReference type="Proteomes" id="UP000198253">
    <property type="component" value="Chromosome I"/>
</dbReference>